<accession>A0A091C8H5</accession>
<reference evidence="11 12" key="1">
    <citation type="submission" date="2014-08" db="EMBL/GenBank/DDBJ databases">
        <title>Genome sequence of Tetragenococcus muriaticus.</title>
        <authorList>
            <person name="Chuea-nongthon C."/>
            <person name="Rodtong S."/>
            <person name="Yongsawatdigul J."/>
            <person name="Steele J.L."/>
            <person name="Liu X.-y."/>
            <person name="Speers J."/>
            <person name="Glasner J.D."/>
            <person name="Neeno-Eckwall E.C."/>
        </authorList>
    </citation>
    <scope>NUCLEOTIDE SEQUENCE [LARGE SCALE GENOMIC DNA]</scope>
    <source>
        <strain evidence="11 12">3MR10-3</strain>
    </source>
</reference>
<keyword evidence="5 8" id="KW-0645">Protease</keyword>
<protein>
    <recommendedName>
        <fullName evidence="4 8">Signal peptidase I</fullName>
        <ecNumber evidence="4 8">3.4.21.89</ecNumber>
    </recommendedName>
</protein>
<keyword evidence="12" id="KW-1185">Reference proteome</keyword>
<dbReference type="PROSITE" id="PS00760">
    <property type="entry name" value="SPASE_I_2"/>
    <property type="match status" value="1"/>
</dbReference>
<evidence type="ECO:0000256" key="5">
    <source>
        <dbReference type="ARBA" id="ARBA00022670"/>
    </source>
</evidence>
<dbReference type="InterPro" id="IPR019756">
    <property type="entry name" value="Pept_S26A_signal_pept_1_Ser-AS"/>
</dbReference>
<evidence type="ECO:0000256" key="2">
    <source>
        <dbReference type="ARBA" id="ARBA00004401"/>
    </source>
</evidence>
<dbReference type="Pfam" id="PF10502">
    <property type="entry name" value="Peptidase_S26"/>
    <property type="match status" value="1"/>
</dbReference>
<feature type="active site" evidence="7">
    <location>
        <position position="74"/>
    </location>
</feature>
<dbReference type="EMBL" id="JPVT01000016">
    <property type="protein sequence ID" value="KFN93065.1"/>
    <property type="molecule type" value="Genomic_DNA"/>
</dbReference>
<dbReference type="CDD" id="cd06530">
    <property type="entry name" value="S26_SPase_I"/>
    <property type="match status" value="1"/>
</dbReference>
<dbReference type="PRINTS" id="PR00727">
    <property type="entry name" value="LEADERPTASE"/>
</dbReference>
<feature type="domain" description="Peptidase S26" evidence="10">
    <location>
        <begin position="7"/>
        <end position="181"/>
    </location>
</feature>
<dbReference type="PANTHER" id="PTHR43390">
    <property type="entry name" value="SIGNAL PEPTIDASE I"/>
    <property type="match status" value="1"/>
</dbReference>
<feature type="active site" evidence="7">
    <location>
        <position position="35"/>
    </location>
</feature>
<evidence type="ECO:0000313" key="11">
    <source>
        <dbReference type="EMBL" id="KFN93065.1"/>
    </source>
</evidence>
<comment type="subcellular location">
    <subcellularLocation>
        <location evidence="2">Cell membrane</location>
        <topology evidence="2">Single-pass type II membrane protein</topology>
    </subcellularLocation>
    <subcellularLocation>
        <location evidence="9">Membrane</location>
        <topology evidence="9">Single-pass type II membrane protein</topology>
    </subcellularLocation>
</comment>
<dbReference type="GO" id="GO:0009003">
    <property type="term" value="F:signal peptidase activity"/>
    <property type="evidence" value="ECO:0007669"/>
    <property type="project" value="UniProtKB-EC"/>
</dbReference>
<sequence>MKEFIKNWGIFFVLAAIFIALRLFVIAPVSVNGHSMDPTLADGQKLMTYQLSTIDRFDIVTTEEPDDLDKLAVKRVIGLPGDQVQMEEDVLTVNGTEINESYLEPYKQEFAEDRMQNEYTYNSAFQDIAENADNFTNDFMYEVPEGQYFVLGDNRLISRDSRTFGFVDRSMIEGEVAFRYWPLSEISMINNY</sequence>
<dbReference type="PANTHER" id="PTHR43390:SF1">
    <property type="entry name" value="CHLOROPLAST PROCESSING PEPTIDASE"/>
    <property type="match status" value="1"/>
</dbReference>
<evidence type="ECO:0000256" key="3">
    <source>
        <dbReference type="ARBA" id="ARBA00009370"/>
    </source>
</evidence>
<dbReference type="PATRIC" id="fig|1302648.3.peg.161"/>
<dbReference type="InterPro" id="IPR019757">
    <property type="entry name" value="Pept_S26A_signal_pept_1_Lys-AS"/>
</dbReference>
<dbReference type="NCBIfam" id="TIGR02227">
    <property type="entry name" value="sigpep_I_bact"/>
    <property type="match status" value="1"/>
</dbReference>
<dbReference type="GO" id="GO:0005886">
    <property type="term" value="C:plasma membrane"/>
    <property type="evidence" value="ECO:0007669"/>
    <property type="project" value="UniProtKB-SubCell"/>
</dbReference>
<dbReference type="AlphaFoldDB" id="A0A091C8H5"/>
<evidence type="ECO:0000313" key="12">
    <source>
        <dbReference type="Proteomes" id="UP000029381"/>
    </source>
</evidence>
<comment type="caution">
    <text evidence="11">The sequence shown here is derived from an EMBL/GenBank/DDBJ whole genome shotgun (WGS) entry which is preliminary data.</text>
</comment>
<evidence type="ECO:0000259" key="10">
    <source>
        <dbReference type="Pfam" id="PF10502"/>
    </source>
</evidence>
<dbReference type="InterPro" id="IPR019758">
    <property type="entry name" value="Pept_S26A_signal_pept_1_CS"/>
</dbReference>
<dbReference type="Proteomes" id="UP000029381">
    <property type="component" value="Unassembled WGS sequence"/>
</dbReference>
<dbReference type="RefSeq" id="WP_028789887.1">
    <property type="nucleotide sequence ID" value="NZ_JPVT01000016.1"/>
</dbReference>
<evidence type="ECO:0000256" key="1">
    <source>
        <dbReference type="ARBA" id="ARBA00000677"/>
    </source>
</evidence>
<comment type="catalytic activity">
    <reaction evidence="1 8">
        <text>Cleavage of hydrophobic, N-terminal signal or leader sequences from secreted and periplasmic proteins.</text>
        <dbReference type="EC" id="3.4.21.89"/>
    </reaction>
</comment>
<dbReference type="PROSITE" id="PS00501">
    <property type="entry name" value="SPASE_I_1"/>
    <property type="match status" value="1"/>
</dbReference>
<dbReference type="GO" id="GO:0004252">
    <property type="term" value="F:serine-type endopeptidase activity"/>
    <property type="evidence" value="ECO:0007669"/>
    <property type="project" value="InterPro"/>
</dbReference>
<dbReference type="PROSITE" id="PS00761">
    <property type="entry name" value="SPASE_I_3"/>
    <property type="match status" value="1"/>
</dbReference>
<evidence type="ECO:0000256" key="4">
    <source>
        <dbReference type="ARBA" id="ARBA00013208"/>
    </source>
</evidence>
<comment type="similarity">
    <text evidence="3 9">Belongs to the peptidase S26 family.</text>
</comment>
<evidence type="ECO:0000256" key="7">
    <source>
        <dbReference type="PIRSR" id="PIRSR600223-1"/>
    </source>
</evidence>
<dbReference type="GO" id="GO:0006465">
    <property type="term" value="P:signal peptide processing"/>
    <property type="evidence" value="ECO:0007669"/>
    <property type="project" value="InterPro"/>
</dbReference>
<evidence type="ECO:0000256" key="6">
    <source>
        <dbReference type="ARBA" id="ARBA00022801"/>
    </source>
</evidence>
<evidence type="ECO:0000256" key="9">
    <source>
        <dbReference type="RuleBase" id="RU362042"/>
    </source>
</evidence>
<name>A0A091C8H5_9ENTE</name>
<dbReference type="Gene3D" id="2.10.109.10">
    <property type="entry name" value="Umud Fragment, subunit A"/>
    <property type="match status" value="1"/>
</dbReference>
<dbReference type="SUPFAM" id="SSF51306">
    <property type="entry name" value="LexA/Signal peptidase"/>
    <property type="match status" value="1"/>
</dbReference>
<dbReference type="InterPro" id="IPR036286">
    <property type="entry name" value="LexA/Signal_pep-like_sf"/>
</dbReference>
<organism evidence="11 12">
    <name type="scientific">Tetragenococcus muriaticus 3MR10-3</name>
    <dbReference type="NCBI Taxonomy" id="1302648"/>
    <lineage>
        <taxon>Bacteria</taxon>
        <taxon>Bacillati</taxon>
        <taxon>Bacillota</taxon>
        <taxon>Bacilli</taxon>
        <taxon>Lactobacillales</taxon>
        <taxon>Enterococcaceae</taxon>
        <taxon>Tetragenococcus</taxon>
    </lineage>
</organism>
<dbReference type="EC" id="3.4.21.89" evidence="4 8"/>
<dbReference type="InterPro" id="IPR019533">
    <property type="entry name" value="Peptidase_S26"/>
</dbReference>
<keyword evidence="6 8" id="KW-0378">Hydrolase</keyword>
<dbReference type="InterPro" id="IPR000223">
    <property type="entry name" value="Pept_S26A_signal_pept_1"/>
</dbReference>
<gene>
    <name evidence="11" type="ORF">TMU3MR103_0173</name>
</gene>
<evidence type="ECO:0000256" key="8">
    <source>
        <dbReference type="RuleBase" id="RU003993"/>
    </source>
</evidence>
<proteinExistence type="inferred from homology"/>